<gene>
    <name evidence="1" type="ORF">EHV15_14645</name>
</gene>
<dbReference type="InterPro" id="IPR012851">
    <property type="entry name" value="Spore_coat_CotF-like"/>
</dbReference>
<name>A0A3P3U101_9BACL</name>
<dbReference type="Gene3D" id="1.20.1260.10">
    <property type="match status" value="1"/>
</dbReference>
<protein>
    <submittedName>
        <fullName evidence="1">Spore coat protein</fullName>
    </submittedName>
</protein>
<dbReference type="RefSeq" id="WP_128631854.1">
    <property type="nucleotide sequence ID" value="NZ_RRCN01000001.1"/>
</dbReference>
<keyword evidence="1" id="KW-0946">Virion</keyword>
<reference evidence="1 2" key="1">
    <citation type="submission" date="2018-11" db="EMBL/GenBank/DDBJ databases">
        <title>Genome sequencing of Paenibacillus sp. KCOM 3021 (= ChDC PVNT-B20).</title>
        <authorList>
            <person name="Kook J.-K."/>
            <person name="Park S.-N."/>
            <person name="Lim Y.K."/>
        </authorList>
    </citation>
    <scope>NUCLEOTIDE SEQUENCE [LARGE SCALE GENOMIC DNA]</scope>
    <source>
        <strain evidence="1 2">KCOM 3021</strain>
    </source>
</reference>
<dbReference type="EMBL" id="RRCN01000001">
    <property type="protein sequence ID" value="RRJ64032.1"/>
    <property type="molecule type" value="Genomic_DNA"/>
</dbReference>
<dbReference type="InterPro" id="IPR012347">
    <property type="entry name" value="Ferritin-like"/>
</dbReference>
<organism evidence="1 2">
    <name type="scientific">Paenibacillus oralis</name>
    <dbReference type="NCBI Taxonomy" id="2490856"/>
    <lineage>
        <taxon>Bacteria</taxon>
        <taxon>Bacillati</taxon>
        <taxon>Bacillota</taxon>
        <taxon>Bacilli</taxon>
        <taxon>Bacillales</taxon>
        <taxon>Paenibacillaceae</taxon>
        <taxon>Paenibacillus</taxon>
    </lineage>
</organism>
<comment type="caution">
    <text evidence="1">The sequence shown here is derived from an EMBL/GenBank/DDBJ whole genome shotgun (WGS) entry which is preliminary data.</text>
</comment>
<accession>A0A3P3U101</accession>
<sequence length="82" mass="9255">MMQDKEMVNDALSMVKSSLTTYTNVISECANPQLRSTIQQIRNNCEASQYELFQLAQSKGFYKPAMMADNQEIQQVKSQLGG</sequence>
<evidence type="ECO:0000313" key="1">
    <source>
        <dbReference type="EMBL" id="RRJ64032.1"/>
    </source>
</evidence>
<keyword evidence="2" id="KW-1185">Reference proteome</keyword>
<dbReference type="Pfam" id="PF07875">
    <property type="entry name" value="Coat_F"/>
    <property type="match status" value="1"/>
</dbReference>
<keyword evidence="1" id="KW-0167">Capsid protein</keyword>
<proteinExistence type="predicted"/>
<evidence type="ECO:0000313" key="2">
    <source>
        <dbReference type="Proteomes" id="UP000267017"/>
    </source>
</evidence>
<dbReference type="AlphaFoldDB" id="A0A3P3U101"/>
<dbReference type="OrthoDB" id="1683800at2"/>
<dbReference type="Proteomes" id="UP000267017">
    <property type="component" value="Unassembled WGS sequence"/>
</dbReference>